<feature type="region of interest" description="Disordered" evidence="2">
    <location>
        <begin position="82"/>
        <end position="102"/>
    </location>
</feature>
<dbReference type="Proteomes" id="UP001161017">
    <property type="component" value="Unassembled WGS sequence"/>
</dbReference>
<dbReference type="PANTHER" id="PTHR22835:SF659">
    <property type="entry name" value="GDSL LIPASE_ACYLHYDROLASE, PUTATIVE (AFU_ORTHOLOGUE AFUA_2G00510)-RELATED"/>
    <property type="match status" value="1"/>
</dbReference>
<comment type="similarity">
    <text evidence="1">Belongs to the 'GDSL' lipolytic enzyme family.</text>
</comment>
<proteinExistence type="inferred from homology"/>
<evidence type="ECO:0000313" key="4">
    <source>
        <dbReference type="Proteomes" id="UP001161017"/>
    </source>
</evidence>
<reference evidence="3" key="1">
    <citation type="journal article" date="2023" name="Genome Biol. Evol.">
        <title>First Whole Genome Sequence and Flow Cytometry Genome Size Data for the Lichen-Forming Fungus Ramalina farinacea (Ascomycota).</title>
        <authorList>
            <person name="Llewellyn T."/>
            <person name="Mian S."/>
            <person name="Hill R."/>
            <person name="Leitch I.J."/>
            <person name="Gaya E."/>
        </authorList>
    </citation>
    <scope>NUCLEOTIDE SEQUENCE</scope>
    <source>
        <strain evidence="3">LIQ254RAFAR</strain>
    </source>
</reference>
<evidence type="ECO:0000256" key="2">
    <source>
        <dbReference type="SAM" id="MobiDB-lite"/>
    </source>
</evidence>
<sequence>MIVDTYPTGYPGSDSSQQVLHGDGSEEKSETPAESAPILSNDPNPTEAGDADGNAKAVEKFAVVPSSTASSSSAIVGTAIATSTPSTTPDLNETEDISSAANGNHPFKAMVVFGDNLSDNGNGSYAYKVTGDPGIPNKVYGYGTWTDHAVTPSYLTDLLGVPMTQNFAFGHAWGGSSAGATVDDTLWQSNFSKTEAQGPYFPTEFSEPCWGAPSTKVQIEDYIKSGVNKEALHFLWIGNNDVNMATFYQGQSFVDGYSSKVAEQVNTLLTAGAPQVFVVNIYAKHLAPVVPAYYPGWTTQQSWDDFGKFINQANSALESKLAGLDAQKVLYYDVFSFMTSLWSDATNGFNDQKDSNGWPAFCDGDPNTTPEVAAAIKAGTVADAKNQNNWGVCVEEQKWEEWYWMQYLDMTSGVNKLIAKDMGEKISEHFA</sequence>
<dbReference type="Gene3D" id="3.40.50.1110">
    <property type="entry name" value="SGNH hydrolase"/>
    <property type="match status" value="1"/>
</dbReference>
<keyword evidence="4" id="KW-1185">Reference proteome</keyword>
<feature type="region of interest" description="Disordered" evidence="2">
    <location>
        <begin position="1"/>
        <end position="52"/>
    </location>
</feature>
<evidence type="ECO:0000256" key="1">
    <source>
        <dbReference type="ARBA" id="ARBA00008668"/>
    </source>
</evidence>
<gene>
    <name evidence="3" type="ORF">OHK93_002234</name>
</gene>
<protein>
    <recommendedName>
        <fullName evidence="5">Carbohydrate esterase family 16 protein</fullName>
    </recommendedName>
</protein>
<name>A0AA43QT06_9LECA</name>
<dbReference type="AlphaFoldDB" id="A0AA43QT06"/>
<dbReference type="PANTHER" id="PTHR22835">
    <property type="entry name" value="ZINC FINGER FYVE DOMAIN CONTAINING PROTEIN"/>
    <property type="match status" value="1"/>
</dbReference>
<evidence type="ECO:0000313" key="3">
    <source>
        <dbReference type="EMBL" id="MDI1491029.1"/>
    </source>
</evidence>
<comment type="caution">
    <text evidence="3">The sequence shown here is derived from an EMBL/GenBank/DDBJ whole genome shotgun (WGS) entry which is preliminary data.</text>
</comment>
<dbReference type="InterPro" id="IPR036514">
    <property type="entry name" value="SGNH_hydro_sf"/>
</dbReference>
<dbReference type="EMBL" id="JAPUFD010000013">
    <property type="protein sequence ID" value="MDI1491029.1"/>
    <property type="molecule type" value="Genomic_DNA"/>
</dbReference>
<accession>A0AA43QT06</accession>
<organism evidence="3 4">
    <name type="scientific">Ramalina farinacea</name>
    <dbReference type="NCBI Taxonomy" id="258253"/>
    <lineage>
        <taxon>Eukaryota</taxon>
        <taxon>Fungi</taxon>
        <taxon>Dikarya</taxon>
        <taxon>Ascomycota</taxon>
        <taxon>Pezizomycotina</taxon>
        <taxon>Lecanoromycetes</taxon>
        <taxon>OSLEUM clade</taxon>
        <taxon>Lecanoromycetidae</taxon>
        <taxon>Lecanorales</taxon>
        <taxon>Lecanorineae</taxon>
        <taxon>Ramalinaceae</taxon>
        <taxon>Ramalina</taxon>
    </lineage>
</organism>
<evidence type="ECO:0008006" key="5">
    <source>
        <dbReference type="Google" id="ProtNLM"/>
    </source>
</evidence>